<dbReference type="InterPro" id="IPR006311">
    <property type="entry name" value="TAT_signal"/>
</dbReference>
<keyword evidence="13" id="KW-1185">Reference proteome</keyword>
<dbReference type="RefSeq" id="WP_096501102.1">
    <property type="nucleotide sequence ID" value="NZ_AP018165.1"/>
</dbReference>
<evidence type="ECO:0000256" key="7">
    <source>
        <dbReference type="ARBA" id="ARBA00023004"/>
    </source>
</evidence>
<evidence type="ECO:0000256" key="5">
    <source>
        <dbReference type="ARBA" id="ARBA00022729"/>
    </source>
</evidence>
<evidence type="ECO:0000259" key="11">
    <source>
        <dbReference type="Pfam" id="PF20628"/>
    </source>
</evidence>
<keyword evidence="4" id="KW-0479">Metal-binding</keyword>
<keyword evidence="2 12" id="KW-0575">Peroxidase</keyword>
<evidence type="ECO:0000256" key="3">
    <source>
        <dbReference type="ARBA" id="ARBA00022617"/>
    </source>
</evidence>
<dbReference type="Pfam" id="PF20628">
    <property type="entry name" value="Dyp_perox_C"/>
    <property type="match status" value="1"/>
</dbReference>
<feature type="chain" id="PRO_5038923548" evidence="9">
    <location>
        <begin position="28"/>
        <end position="404"/>
    </location>
</feature>
<dbReference type="InterPro" id="IPR048328">
    <property type="entry name" value="Dyp_perox_C"/>
</dbReference>
<reference evidence="12 13" key="2">
    <citation type="journal article" date="2017" name="Int. J. Syst. Evol. Microbiol.">
        <title>Mycobacterium stephanolepidis sp. nov., a rapidly growing species related to Mycobacterium chelonae, isolated from marine teleost fish, Stephanolepis cirrhifer.</title>
        <authorList>
            <person name="Fukano H."/>
            <person name="Wada S."/>
            <person name="Kurata O."/>
            <person name="Katayama K."/>
            <person name="Fujiwara N."/>
            <person name="Hoshino Y."/>
        </authorList>
    </citation>
    <scope>NUCLEOTIDE SEQUENCE [LARGE SCALE GENOMIC DNA]</scope>
    <source>
        <strain evidence="12 13">NJB0901</strain>
    </source>
</reference>
<dbReference type="PROSITE" id="PS51318">
    <property type="entry name" value="TAT"/>
    <property type="match status" value="1"/>
</dbReference>
<dbReference type="GO" id="GO:0020037">
    <property type="term" value="F:heme binding"/>
    <property type="evidence" value="ECO:0007669"/>
    <property type="project" value="InterPro"/>
</dbReference>
<proteinExistence type="inferred from homology"/>
<evidence type="ECO:0000256" key="1">
    <source>
        <dbReference type="ARBA" id="ARBA00001970"/>
    </source>
</evidence>
<dbReference type="AlphaFoldDB" id="A0A1Z4EX54"/>
<dbReference type="GO" id="GO:0004601">
    <property type="term" value="F:peroxidase activity"/>
    <property type="evidence" value="ECO:0007669"/>
    <property type="project" value="UniProtKB-KW"/>
</dbReference>
<keyword evidence="7" id="KW-0408">Iron</keyword>
<keyword evidence="3" id="KW-0349">Heme</keyword>
<dbReference type="EMBL" id="AP018165">
    <property type="protein sequence ID" value="BAX97514.1"/>
    <property type="molecule type" value="Genomic_DNA"/>
</dbReference>
<accession>A0A1Z4EX54</accession>
<evidence type="ECO:0000256" key="8">
    <source>
        <dbReference type="ARBA" id="ARBA00025737"/>
    </source>
</evidence>
<dbReference type="GO" id="GO:0005829">
    <property type="term" value="C:cytosol"/>
    <property type="evidence" value="ECO:0007669"/>
    <property type="project" value="TreeGrafter"/>
</dbReference>
<evidence type="ECO:0000256" key="6">
    <source>
        <dbReference type="ARBA" id="ARBA00023002"/>
    </source>
</evidence>
<dbReference type="InterPro" id="IPR011008">
    <property type="entry name" value="Dimeric_a/b-barrel"/>
</dbReference>
<reference evidence="13" key="1">
    <citation type="journal article" date="2017" name="Genome Announc.">
        <title>Complete Genome Sequence of Mycobacterium stephanolepidis.</title>
        <authorList>
            <person name="Fukano H."/>
            <person name="Yoshida M."/>
            <person name="Katayama Y."/>
            <person name="Omatsu T."/>
            <person name="Mizutani T."/>
            <person name="Kurata O."/>
            <person name="Wada S."/>
            <person name="Hoshino Y."/>
        </authorList>
    </citation>
    <scope>NUCLEOTIDE SEQUENCE [LARGE SCALE GENOMIC DNA]</scope>
    <source>
        <strain evidence="13">NJB0901</strain>
    </source>
</reference>
<dbReference type="Proteomes" id="UP000217954">
    <property type="component" value="Chromosome"/>
</dbReference>
<feature type="domain" description="Dyp-type peroxidase C-terminal" evidence="11">
    <location>
        <begin position="216"/>
        <end position="392"/>
    </location>
</feature>
<keyword evidence="5 9" id="KW-0732">Signal</keyword>
<feature type="signal peptide" evidence="9">
    <location>
        <begin position="1"/>
        <end position="27"/>
    </location>
</feature>
<evidence type="ECO:0000259" key="10">
    <source>
        <dbReference type="Pfam" id="PF04261"/>
    </source>
</evidence>
<dbReference type="SUPFAM" id="SSF54909">
    <property type="entry name" value="Dimeric alpha+beta barrel"/>
    <property type="match status" value="1"/>
</dbReference>
<organism evidence="12 13">
    <name type="scientific">[Mycobacterium] stephanolepidis</name>
    <dbReference type="NCBI Taxonomy" id="1520670"/>
    <lineage>
        <taxon>Bacteria</taxon>
        <taxon>Bacillati</taxon>
        <taxon>Actinomycetota</taxon>
        <taxon>Actinomycetes</taxon>
        <taxon>Mycobacteriales</taxon>
        <taxon>Mycobacteriaceae</taxon>
        <taxon>Mycobacteroides</taxon>
    </lineage>
</organism>
<dbReference type="GO" id="GO:0046872">
    <property type="term" value="F:metal ion binding"/>
    <property type="evidence" value="ECO:0007669"/>
    <property type="project" value="UniProtKB-KW"/>
</dbReference>
<feature type="domain" description="Dyp-type peroxidase N-terminal" evidence="10">
    <location>
        <begin position="55"/>
        <end position="204"/>
    </location>
</feature>
<dbReference type="InterPro" id="IPR006314">
    <property type="entry name" value="Dyp_peroxidase"/>
</dbReference>
<gene>
    <name evidence="12" type="ORF">MSTE_02200</name>
</gene>
<protein>
    <submittedName>
        <fullName evidence="12">Putative peroxidase</fullName>
    </submittedName>
</protein>
<comment type="similarity">
    <text evidence="8">Belongs to the DyP-type peroxidase family.</text>
</comment>
<dbReference type="OrthoDB" id="9781066at2"/>
<keyword evidence="6" id="KW-0560">Oxidoreductase</keyword>
<dbReference type="PANTHER" id="PTHR30521">
    <property type="entry name" value="DEFERROCHELATASE/PEROXIDASE"/>
    <property type="match status" value="1"/>
</dbReference>
<dbReference type="InterPro" id="IPR048327">
    <property type="entry name" value="Dyp_perox_N"/>
</dbReference>
<dbReference type="PROSITE" id="PS51404">
    <property type="entry name" value="DYP_PEROXIDASE"/>
    <property type="match status" value="1"/>
</dbReference>
<dbReference type="KEGG" id="mste:MSTE_02200"/>
<evidence type="ECO:0000313" key="12">
    <source>
        <dbReference type="EMBL" id="BAX97514.1"/>
    </source>
</evidence>
<dbReference type="NCBIfam" id="TIGR01413">
    <property type="entry name" value="Dyp_perox_fam"/>
    <property type="match status" value="1"/>
</dbReference>
<dbReference type="Pfam" id="PF04261">
    <property type="entry name" value="Dyp_perox_N"/>
    <property type="match status" value="1"/>
</dbReference>
<evidence type="ECO:0000256" key="9">
    <source>
        <dbReference type="SAM" id="SignalP"/>
    </source>
</evidence>
<evidence type="ECO:0000256" key="4">
    <source>
        <dbReference type="ARBA" id="ARBA00022723"/>
    </source>
</evidence>
<name>A0A1Z4EX54_9MYCO</name>
<dbReference type="PANTHER" id="PTHR30521:SF4">
    <property type="entry name" value="DEFERROCHELATASE"/>
    <property type="match status" value="1"/>
</dbReference>
<evidence type="ECO:0000313" key="13">
    <source>
        <dbReference type="Proteomes" id="UP000217954"/>
    </source>
</evidence>
<comment type="cofactor">
    <cofactor evidence="1">
        <name>heme b</name>
        <dbReference type="ChEBI" id="CHEBI:60344"/>
    </cofactor>
</comment>
<evidence type="ECO:0000256" key="2">
    <source>
        <dbReference type="ARBA" id="ARBA00022559"/>
    </source>
</evidence>
<sequence>MSTTRRSLSRRGLIVGGGAAAALTAGAGLSAWSAQSQAARPQGAPAVEPFHGEHQAGITTAPQAHALFLALDLLPGSSTDERSTRENLRSILRLWTTDAARLTQGLPALADTEPELATTTARLTITTGLGPAVFSKAGLADRCPASARDFPAFATDKLDKRWCGGDLLLQICADDMLVVAHAARVLLKNVRSLASERWRQTGFRTPRAEDSSGGTMRNLMGQVDGTVNPTVPELDTLLWHQGEDHQWLRGGTLLVLRRITMDLDGWDQLDVKLRDLVMGRKAANGAPLTGEKESDEPDLEMTRGGIPVIPATSHVALARHRNPHEKFLRRPYNFDDAPLPGSSSNSGLIFAAYQRDIATQFVPVQRRLAERDEFNQWNTAVGSAVFVMPPGTTEDGYLGRTLLD</sequence>